<dbReference type="AlphaFoldDB" id="A0A915JNJ8"/>
<accession>A0A915JNJ8</accession>
<dbReference type="Proteomes" id="UP000887565">
    <property type="component" value="Unplaced"/>
</dbReference>
<feature type="region of interest" description="Disordered" evidence="1">
    <location>
        <begin position="97"/>
        <end position="116"/>
    </location>
</feature>
<evidence type="ECO:0000256" key="1">
    <source>
        <dbReference type="SAM" id="MobiDB-lite"/>
    </source>
</evidence>
<evidence type="ECO:0000313" key="2">
    <source>
        <dbReference type="Proteomes" id="UP000887565"/>
    </source>
</evidence>
<evidence type="ECO:0000313" key="3">
    <source>
        <dbReference type="WBParaSite" id="nRc.2.0.1.t27521-RA"/>
    </source>
</evidence>
<reference evidence="3" key="1">
    <citation type="submission" date="2022-11" db="UniProtKB">
        <authorList>
            <consortium name="WormBaseParasite"/>
        </authorList>
    </citation>
    <scope>IDENTIFICATION</scope>
</reference>
<name>A0A915JNJ8_ROMCU</name>
<dbReference type="WBParaSite" id="nRc.2.0.1.t27521-RA">
    <property type="protein sequence ID" value="nRc.2.0.1.t27521-RA"/>
    <property type="gene ID" value="nRc.2.0.1.g27521"/>
</dbReference>
<keyword evidence="2" id="KW-1185">Reference proteome</keyword>
<organism evidence="2 3">
    <name type="scientific">Romanomermis culicivorax</name>
    <name type="common">Nematode worm</name>
    <dbReference type="NCBI Taxonomy" id="13658"/>
    <lineage>
        <taxon>Eukaryota</taxon>
        <taxon>Metazoa</taxon>
        <taxon>Ecdysozoa</taxon>
        <taxon>Nematoda</taxon>
        <taxon>Enoplea</taxon>
        <taxon>Dorylaimia</taxon>
        <taxon>Mermithida</taxon>
        <taxon>Mermithoidea</taxon>
        <taxon>Mermithidae</taxon>
        <taxon>Romanomermis</taxon>
    </lineage>
</organism>
<sequence length="155" mass="17538">MSVEIHRTDFMMRVFDHGDGASFAGHTEIKKKFCGILWEGTQRRPHWTVLIDLKLYFDTLKFIIGQYSRRCNTINDSTGSTKFDHLQTSLKDRRNKLSSTTWSHDQEGSNGWDGSLSEHGVASRSLPSPAHFCHQVISATGLVGSPTLMDYQSFV</sequence>
<protein>
    <submittedName>
        <fullName evidence="3">Uncharacterized protein</fullName>
    </submittedName>
</protein>
<proteinExistence type="predicted"/>